<dbReference type="NCBIfam" id="TIGR03342">
    <property type="entry name" value="dsrC_tusE_dsvC"/>
    <property type="match status" value="1"/>
</dbReference>
<protein>
    <recommendedName>
        <fullName evidence="5">Sulfurtransferase</fullName>
    </recommendedName>
</protein>
<dbReference type="SUPFAM" id="SSF69721">
    <property type="entry name" value="DsrC, the gamma subunit of dissimilatory sulfite reductase"/>
    <property type="match status" value="1"/>
</dbReference>
<evidence type="ECO:0000256" key="3">
    <source>
        <dbReference type="ARBA" id="ARBA00022490"/>
    </source>
</evidence>
<comment type="similarity">
    <text evidence="2">Belongs to the DsrC/TusE family.</text>
</comment>
<evidence type="ECO:0000313" key="4">
    <source>
        <dbReference type="EMBL" id="VAW34274.1"/>
    </source>
</evidence>
<dbReference type="PANTHER" id="PTHR37010">
    <property type="entry name" value="SULFURTRANSFERASE TUSE"/>
    <property type="match status" value="1"/>
</dbReference>
<dbReference type="EMBL" id="UOEW01000069">
    <property type="protein sequence ID" value="VAW34274.1"/>
    <property type="molecule type" value="Genomic_DNA"/>
</dbReference>
<name>A0A3B0VS48_9ZZZZ</name>
<dbReference type="GO" id="GO:0002143">
    <property type="term" value="P:tRNA wobble position uridine thiolation"/>
    <property type="evidence" value="ECO:0007669"/>
    <property type="project" value="TreeGrafter"/>
</dbReference>
<dbReference type="GO" id="GO:0005737">
    <property type="term" value="C:cytoplasm"/>
    <property type="evidence" value="ECO:0007669"/>
    <property type="project" value="UniProtKB-SubCell"/>
</dbReference>
<proteinExistence type="inferred from homology"/>
<sequence>MITKLQLQLDEHGHLQDYTLWNNSIGTQLAQQDGLVLTQEHWQIINLVREIYLQTHTTPPMRLLIKAIKTKISADIASSRYLYRLFADGPVKLASKYAGLPKPKHCL</sequence>
<reference evidence="4" key="1">
    <citation type="submission" date="2018-06" db="EMBL/GenBank/DDBJ databases">
        <authorList>
            <person name="Zhirakovskaya E."/>
        </authorList>
    </citation>
    <scope>NUCLEOTIDE SEQUENCE</scope>
</reference>
<evidence type="ECO:0000256" key="1">
    <source>
        <dbReference type="ARBA" id="ARBA00004496"/>
    </source>
</evidence>
<organism evidence="4">
    <name type="scientific">hydrothermal vent metagenome</name>
    <dbReference type="NCBI Taxonomy" id="652676"/>
    <lineage>
        <taxon>unclassified sequences</taxon>
        <taxon>metagenomes</taxon>
        <taxon>ecological metagenomes</taxon>
    </lineage>
</organism>
<dbReference type="PANTHER" id="PTHR37010:SF1">
    <property type="entry name" value="SULFURTRANSFERASE TUSE"/>
    <property type="match status" value="1"/>
</dbReference>
<dbReference type="InterPro" id="IPR042072">
    <property type="entry name" value="DsrC-like_C"/>
</dbReference>
<comment type="subcellular location">
    <subcellularLocation>
        <location evidence="1">Cytoplasm</location>
    </subcellularLocation>
</comment>
<dbReference type="PIRSF" id="PIRSF006223">
    <property type="entry name" value="DsrC_TusE"/>
    <property type="match status" value="1"/>
</dbReference>
<dbReference type="AlphaFoldDB" id="A0A3B0VS48"/>
<gene>
    <name evidence="4" type="ORF">MNBD_GAMMA01-1582</name>
</gene>
<accession>A0A3B0VS48</accession>
<evidence type="ECO:0000256" key="2">
    <source>
        <dbReference type="ARBA" id="ARBA00005718"/>
    </source>
</evidence>
<evidence type="ECO:0008006" key="5">
    <source>
        <dbReference type="Google" id="ProtNLM"/>
    </source>
</evidence>
<dbReference type="Gene3D" id="1.10.10.370">
    <property type="entry name" value="DsrC-like protein, C-terminal domain"/>
    <property type="match status" value="1"/>
</dbReference>
<keyword evidence="3" id="KW-0963">Cytoplasm</keyword>
<dbReference type="GO" id="GO:0097163">
    <property type="term" value="F:sulfur carrier activity"/>
    <property type="evidence" value="ECO:0007669"/>
    <property type="project" value="TreeGrafter"/>
</dbReference>
<dbReference type="Pfam" id="PF04358">
    <property type="entry name" value="DsrC"/>
    <property type="match status" value="1"/>
</dbReference>
<dbReference type="InterPro" id="IPR025526">
    <property type="entry name" value="DsrC-like_dom_sf"/>
</dbReference>
<dbReference type="InterPro" id="IPR007453">
    <property type="entry name" value="DsrC/TusE"/>
</dbReference>